<proteinExistence type="predicted"/>
<accession>A0A6J5GY76</accession>
<feature type="region of interest" description="Disordered" evidence="1">
    <location>
        <begin position="238"/>
        <end position="270"/>
    </location>
</feature>
<dbReference type="Proteomes" id="UP000494252">
    <property type="component" value="Unassembled WGS sequence"/>
</dbReference>
<evidence type="ECO:0000313" key="3">
    <source>
        <dbReference type="Proteomes" id="UP000494252"/>
    </source>
</evidence>
<gene>
    <name evidence="2" type="ORF">LMG27177_06720</name>
</gene>
<dbReference type="AlphaFoldDB" id="A0A6J5GY76"/>
<sequence>MDSSVCRATGCDPGRCSPSSWLPHFPCRVSPWHKSFISSLTGDSQAIVHRGRAARQHANAAALQWSYRFLSTGFGAYEKFVVLNLQAVKASILGNEARSQDLNRKAPFSFPDISAARRFPKRNAPPARPAIHAQNDGPSHTGAARPRLLTGWWSRWNVQLAFQIEAGDAPPLGQSFMNHVKQWIQKNRYRAAAISGESRAAAASKGKRAGAAPRMLGVSNGSHGVMPQPFRPIFQRVSSGGPTGHRLRRQCRRHRHFSPRLHRRSSRDFA</sequence>
<name>A0A6J5GY76_9BURK</name>
<evidence type="ECO:0000256" key="1">
    <source>
        <dbReference type="SAM" id="MobiDB-lite"/>
    </source>
</evidence>
<feature type="region of interest" description="Disordered" evidence="1">
    <location>
        <begin position="123"/>
        <end position="144"/>
    </location>
</feature>
<reference evidence="2 3" key="1">
    <citation type="submission" date="2020-04" db="EMBL/GenBank/DDBJ databases">
        <authorList>
            <person name="De Canck E."/>
        </authorList>
    </citation>
    <scope>NUCLEOTIDE SEQUENCE [LARGE SCALE GENOMIC DNA]</scope>
    <source>
        <strain evidence="2 3">LMG 27177</strain>
    </source>
</reference>
<keyword evidence="3" id="KW-1185">Reference proteome</keyword>
<organism evidence="2 3">
    <name type="scientific">Paraburkholderia fynbosensis</name>
    <dbReference type="NCBI Taxonomy" id="1200993"/>
    <lineage>
        <taxon>Bacteria</taxon>
        <taxon>Pseudomonadati</taxon>
        <taxon>Pseudomonadota</taxon>
        <taxon>Betaproteobacteria</taxon>
        <taxon>Burkholderiales</taxon>
        <taxon>Burkholderiaceae</taxon>
        <taxon>Paraburkholderia</taxon>
    </lineage>
</organism>
<protein>
    <submittedName>
        <fullName evidence="2">Uncharacterized protein</fullName>
    </submittedName>
</protein>
<dbReference type="EMBL" id="CADIKI010000028">
    <property type="protein sequence ID" value="CAB3809122.1"/>
    <property type="molecule type" value="Genomic_DNA"/>
</dbReference>
<evidence type="ECO:0000313" key="2">
    <source>
        <dbReference type="EMBL" id="CAB3809122.1"/>
    </source>
</evidence>
<feature type="compositionally biased region" description="Basic residues" evidence="1">
    <location>
        <begin position="245"/>
        <end position="270"/>
    </location>
</feature>